<dbReference type="Pfam" id="PF13503">
    <property type="entry name" value="DUF4123"/>
    <property type="match status" value="1"/>
</dbReference>
<dbReference type="InterPro" id="IPR025391">
    <property type="entry name" value="DUF4123"/>
</dbReference>
<reference evidence="3 4" key="1">
    <citation type="journal article" date="2016" name="Front. Microbiol.">
        <title>Genome Sequence of Type Strains of Genus Stenotrophomonas.</title>
        <authorList>
            <person name="Patil P.P."/>
            <person name="Midha S."/>
            <person name="Kumar S."/>
            <person name="Patil P.B."/>
        </authorList>
    </citation>
    <scope>NUCLEOTIDE SEQUENCE [LARGE SCALE GENOMIC DNA]</scope>
    <source>
        <strain evidence="3 4">LMG 978</strain>
    </source>
</reference>
<dbReference type="OrthoDB" id="8584274at2"/>
<name>A0A0R0AYC6_9GAMM</name>
<evidence type="ECO:0000313" key="4">
    <source>
        <dbReference type="Proteomes" id="UP000051757"/>
    </source>
</evidence>
<dbReference type="EMBL" id="LLXV01000043">
    <property type="protein sequence ID" value="KRG49625.1"/>
    <property type="molecule type" value="Genomic_DNA"/>
</dbReference>
<feature type="domain" description="DUF4123" evidence="2">
    <location>
        <begin position="44"/>
        <end position="132"/>
    </location>
</feature>
<protein>
    <recommendedName>
        <fullName evidence="2">DUF4123 domain-containing protein</fullName>
    </recommendedName>
</protein>
<evidence type="ECO:0000256" key="1">
    <source>
        <dbReference type="SAM" id="MobiDB-lite"/>
    </source>
</evidence>
<evidence type="ECO:0000313" key="3">
    <source>
        <dbReference type="EMBL" id="KRG49625.1"/>
    </source>
</evidence>
<feature type="compositionally biased region" description="Acidic residues" evidence="1">
    <location>
        <begin position="262"/>
        <end position="276"/>
    </location>
</feature>
<comment type="caution">
    <text evidence="3">The sequence shown here is derived from an EMBL/GenBank/DDBJ whole genome shotgun (WGS) entry which is preliminary data.</text>
</comment>
<proteinExistence type="predicted"/>
<feature type="region of interest" description="Disordered" evidence="1">
    <location>
        <begin position="255"/>
        <end position="283"/>
    </location>
</feature>
<dbReference type="AlphaFoldDB" id="A0A0R0AYC6"/>
<gene>
    <name evidence="3" type="ORF">ARC23_14150</name>
</gene>
<dbReference type="Proteomes" id="UP000051757">
    <property type="component" value="Unassembled WGS sequence"/>
</dbReference>
<keyword evidence="4" id="KW-1185">Reference proteome</keyword>
<evidence type="ECO:0000259" key="2">
    <source>
        <dbReference type="Pfam" id="PF13503"/>
    </source>
</evidence>
<sequence length="283" mass="32171">MQLNHRLFEAHQYALINPLQIDRRIALLWPCEPIVPKELLGQQHLLPYLLRLGEMAPDARLAALDETVQYAHDHGRSPFSALLKCSAGSQQVRNHLARMMVRKVEGEKMLFRYYDPRVWNALNWILSPSQLSALLGPINSWTAPVGQGMRWQTYDSTGPDTDGVHLTSDQLYAIASLASVNKVIDRLRLEGRDIDDTTLSRRVFDEMNRAGERGLTDPDDKESYAFASLYQSPEIHDTHRYQEALRIARIDPGAFRSVVSDPSDEEADEPSLEQEEQGAWQHG</sequence>
<accession>A0A0R0AYC6</accession>
<organism evidence="3 4">
    <name type="scientific">Stenotrophomonas beteli</name>
    <dbReference type="NCBI Taxonomy" id="3384461"/>
    <lineage>
        <taxon>Bacteria</taxon>
        <taxon>Pseudomonadati</taxon>
        <taxon>Pseudomonadota</taxon>
        <taxon>Gammaproteobacteria</taxon>
        <taxon>Lysobacterales</taxon>
        <taxon>Lysobacteraceae</taxon>
        <taxon>Stenotrophomonas</taxon>
        <taxon>Stenotrophomonas maltophilia group</taxon>
    </lineage>
</organism>